<dbReference type="GO" id="GO:0006750">
    <property type="term" value="P:glutathione biosynthetic process"/>
    <property type="evidence" value="ECO:0007669"/>
    <property type="project" value="UniProtKB-UniPathway"/>
</dbReference>
<dbReference type="InterPro" id="IPR014746">
    <property type="entry name" value="Gln_synth/guanido_kin_cat_dom"/>
</dbReference>
<evidence type="ECO:0000256" key="5">
    <source>
        <dbReference type="ARBA" id="ARBA00022741"/>
    </source>
</evidence>
<dbReference type="GO" id="GO:0005829">
    <property type="term" value="C:cytosol"/>
    <property type="evidence" value="ECO:0007669"/>
    <property type="project" value="TreeGrafter"/>
</dbReference>
<evidence type="ECO:0000313" key="11">
    <source>
        <dbReference type="EMBL" id="SFG23405.1"/>
    </source>
</evidence>
<dbReference type="OrthoDB" id="9803907at2"/>
<evidence type="ECO:0000256" key="3">
    <source>
        <dbReference type="ARBA" id="ARBA00022598"/>
    </source>
</evidence>
<reference evidence="12" key="1">
    <citation type="submission" date="2016-10" db="EMBL/GenBank/DDBJ databases">
        <authorList>
            <person name="Varghese N."/>
            <person name="Submissions S."/>
        </authorList>
    </citation>
    <scope>NUCLEOTIDE SEQUENCE [LARGE SCALE GENOMIC DNA]</scope>
    <source>
        <strain evidence="12">ATCC 700379</strain>
    </source>
</reference>
<keyword evidence="3 8" id="KW-0436">Ligase</keyword>
<feature type="domain" description="Glutamate--cysteine ligase" evidence="10">
    <location>
        <begin position="14"/>
        <end position="186"/>
    </location>
</feature>
<evidence type="ECO:0000256" key="4">
    <source>
        <dbReference type="ARBA" id="ARBA00022684"/>
    </source>
</evidence>
<evidence type="ECO:0000256" key="6">
    <source>
        <dbReference type="ARBA" id="ARBA00022840"/>
    </source>
</evidence>
<dbReference type="Proteomes" id="UP000198752">
    <property type="component" value="Unassembled WGS sequence"/>
</dbReference>
<dbReference type="GO" id="GO:0004357">
    <property type="term" value="F:glutamate-cysteine ligase activity"/>
    <property type="evidence" value="ECO:0007669"/>
    <property type="project" value="UniProtKB-EC"/>
</dbReference>
<dbReference type="InterPro" id="IPR007370">
    <property type="entry name" value="Glu_cys_ligase"/>
</dbReference>
<evidence type="ECO:0000256" key="1">
    <source>
        <dbReference type="ARBA" id="ARBA00005006"/>
    </source>
</evidence>
<dbReference type="SUPFAM" id="SSF55931">
    <property type="entry name" value="Glutamine synthetase/guanido kinase"/>
    <property type="match status" value="1"/>
</dbReference>
<gene>
    <name evidence="11" type="ORF">SAMN02982927_01068</name>
</gene>
<dbReference type="EC" id="6.3.2.2" evidence="2 9"/>
<dbReference type="GO" id="GO:0005524">
    <property type="term" value="F:ATP binding"/>
    <property type="evidence" value="ECO:0007669"/>
    <property type="project" value="UniProtKB-KW"/>
</dbReference>
<dbReference type="RefSeq" id="WP_093670817.1">
    <property type="nucleotide sequence ID" value="NZ_FOOY01000006.1"/>
</dbReference>
<dbReference type="UniPathway" id="UPA00142">
    <property type="reaction ID" value="UER00209"/>
</dbReference>
<organism evidence="11 12">
    <name type="scientific">Sporolactobacillus nakayamae</name>
    <dbReference type="NCBI Taxonomy" id="269670"/>
    <lineage>
        <taxon>Bacteria</taxon>
        <taxon>Bacillati</taxon>
        <taxon>Bacillota</taxon>
        <taxon>Bacilli</taxon>
        <taxon>Bacillales</taxon>
        <taxon>Sporolactobacillaceae</taxon>
        <taxon>Sporolactobacillus</taxon>
    </lineage>
</organism>
<keyword evidence="12" id="KW-1185">Reference proteome</keyword>
<comment type="pathway">
    <text evidence="1 9">Sulfur metabolism; glutathione biosynthesis; glutathione from L-cysteine and L-glutamate: step 1/2.</text>
</comment>
<dbReference type="InterPro" id="IPR006334">
    <property type="entry name" value="Glut_cys_ligase"/>
</dbReference>
<comment type="catalytic activity">
    <reaction evidence="7 9">
        <text>L-cysteine + L-glutamate + ATP = gamma-L-glutamyl-L-cysteine + ADP + phosphate + H(+)</text>
        <dbReference type="Rhea" id="RHEA:13285"/>
        <dbReference type="ChEBI" id="CHEBI:15378"/>
        <dbReference type="ChEBI" id="CHEBI:29985"/>
        <dbReference type="ChEBI" id="CHEBI:30616"/>
        <dbReference type="ChEBI" id="CHEBI:35235"/>
        <dbReference type="ChEBI" id="CHEBI:43474"/>
        <dbReference type="ChEBI" id="CHEBI:58173"/>
        <dbReference type="ChEBI" id="CHEBI:456216"/>
        <dbReference type="EC" id="6.3.2.2"/>
    </reaction>
</comment>
<keyword evidence="5" id="KW-0547">Nucleotide-binding</keyword>
<dbReference type="AlphaFoldDB" id="A0A1I2Q4J9"/>
<evidence type="ECO:0000256" key="2">
    <source>
        <dbReference type="ARBA" id="ARBA00012220"/>
    </source>
</evidence>
<dbReference type="Pfam" id="PF04262">
    <property type="entry name" value="Glu_cys_ligase"/>
    <property type="match status" value="2"/>
</dbReference>
<dbReference type="PANTHER" id="PTHR38761:SF1">
    <property type="entry name" value="GLUTAMATE--CYSTEINE LIGASE"/>
    <property type="match status" value="1"/>
</dbReference>
<evidence type="ECO:0000259" key="10">
    <source>
        <dbReference type="Pfam" id="PF04262"/>
    </source>
</evidence>
<feature type="domain" description="Glutamate--cysteine ligase" evidence="10">
    <location>
        <begin position="226"/>
        <end position="310"/>
    </location>
</feature>
<dbReference type="EMBL" id="FOOY01000006">
    <property type="protein sequence ID" value="SFG23405.1"/>
    <property type="molecule type" value="Genomic_DNA"/>
</dbReference>
<sequence length="399" mass="45477">MRNKKPFTITQVSADGRFGLERENLRVDPRGTLALTPHPLAFGDKLTNSEITTDFSESQIELVTPVAHSVQELFAHEKRLTKTIYTGINDELLWPLSTPPSLLPAEDQIPIADFGRKGQDKTGYRVYLSKKYGRIKQLYCGIHFNFSFPDHLFPNQDACNRFYLNLVANALRHRYFLVHLLSASPERIESIPYRSVRLSTHGYKNLEPVYPDYSSPQNYIDSLRDAVERGVIESPRELYQLVRIKGTGFEDLVNAPKAGRIELRIADLNPLFRAGINPNDLYLMHLYLLWCAQSDASEFTREDQKEANARSDEAALCTVTDSFSVKMNALFDALLTFTRSQSLPAAYESALNDARARWIDRSKSYAARVHSELKREPSAAMHWARQMKNAYLSPCRSAH</sequence>
<name>A0A1I2Q4J9_9BACL</name>
<evidence type="ECO:0000256" key="9">
    <source>
        <dbReference type="RuleBase" id="RU004391"/>
    </source>
</evidence>
<accession>A0A1I2Q4J9</accession>
<comment type="similarity">
    <text evidence="8">Belongs to the glutamate--cysteine ligase type 1 family.</text>
</comment>
<dbReference type="Gene3D" id="3.30.590.20">
    <property type="match status" value="1"/>
</dbReference>
<protein>
    <recommendedName>
        <fullName evidence="2 9">Glutamate--cysteine ligase</fullName>
        <ecNumber evidence="2 9">6.3.2.2</ecNumber>
    </recommendedName>
</protein>
<evidence type="ECO:0000256" key="8">
    <source>
        <dbReference type="RuleBase" id="RU003544"/>
    </source>
</evidence>
<evidence type="ECO:0000256" key="7">
    <source>
        <dbReference type="ARBA" id="ARBA00048819"/>
    </source>
</evidence>
<evidence type="ECO:0000313" key="12">
    <source>
        <dbReference type="Proteomes" id="UP000198752"/>
    </source>
</evidence>
<dbReference type="STRING" id="269670.SAMN02982927_01068"/>
<proteinExistence type="inferred from homology"/>
<dbReference type="PANTHER" id="PTHR38761">
    <property type="entry name" value="GLUTAMATE--CYSTEINE LIGASE"/>
    <property type="match status" value="1"/>
</dbReference>
<keyword evidence="4 8" id="KW-0317">Glutathione biosynthesis</keyword>
<dbReference type="GO" id="GO:0046872">
    <property type="term" value="F:metal ion binding"/>
    <property type="evidence" value="ECO:0007669"/>
    <property type="project" value="TreeGrafter"/>
</dbReference>
<keyword evidence="6" id="KW-0067">ATP-binding</keyword>